<dbReference type="InterPro" id="IPR021383">
    <property type="entry name" value="DUF3015"/>
</dbReference>
<name>A0A1L4CWV3_9BACT</name>
<sequence>MKLKKLIQNSLIGFVFMSTFYSNSWAENPFAKKGDYKDMDQWGMGGCGLASLFIKEKDMLPQIAASFVNGISGSTQSSAITTGSSNCVASRNDLAAKEQEVFITVNLSSLSKEAAQGSGDHISALAEVFGCPNEQFAKLSQTKYQQIYSQNEPTVVLKNYLKEVKSDQNLSKICLRII</sequence>
<dbReference type="Proteomes" id="UP000184731">
    <property type="component" value="Chromosome"/>
</dbReference>
<proteinExistence type="predicted"/>
<dbReference type="Pfam" id="PF11220">
    <property type="entry name" value="DUF3015"/>
    <property type="match status" value="1"/>
</dbReference>
<evidence type="ECO:0000313" key="2">
    <source>
        <dbReference type="Proteomes" id="UP000184731"/>
    </source>
</evidence>
<evidence type="ECO:0008006" key="3">
    <source>
        <dbReference type="Google" id="ProtNLM"/>
    </source>
</evidence>
<organism evidence="1 2">
    <name type="scientific">Silvanigrella aquatica</name>
    <dbReference type="NCBI Taxonomy" id="1915309"/>
    <lineage>
        <taxon>Bacteria</taxon>
        <taxon>Pseudomonadati</taxon>
        <taxon>Bdellovibrionota</taxon>
        <taxon>Oligoflexia</taxon>
        <taxon>Silvanigrellales</taxon>
        <taxon>Silvanigrellaceae</taxon>
        <taxon>Silvanigrella</taxon>
    </lineage>
</organism>
<accession>A0A1L4CWV3</accession>
<reference evidence="1 2" key="1">
    <citation type="submission" date="2016-10" db="EMBL/GenBank/DDBJ databases">
        <title>Silvanigrella aquatica sp. nov., isolated from a freshwater lake located in the Black Forest, Germany, description of Silvanigrellaceae fam. nov., Silvanigrellales ord. nov., reclassification of the order Bdellovibrionales in the class Oligoflexia, reclassification of the families Bacteriovoracaceae and Halobacteriovoraceae in the new order Bacteriovoracales ord. nov., and reclassification of the family Pseudobacteriovoracaceae in the order Oligoflexiales.</title>
        <authorList>
            <person name="Hahn M.W."/>
            <person name="Schmidt J."/>
            <person name="Koll U."/>
            <person name="Rohde M."/>
            <person name="Verbag S."/>
            <person name="Pitt A."/>
            <person name="Nakai R."/>
            <person name="Naganuma T."/>
            <person name="Lang E."/>
        </authorList>
    </citation>
    <scope>NUCLEOTIDE SEQUENCE [LARGE SCALE GENOMIC DNA]</scope>
    <source>
        <strain evidence="1 2">MWH-Nonnen-W8red</strain>
    </source>
</reference>
<dbReference type="KEGG" id="saqi:AXG55_00160"/>
<dbReference type="AlphaFoldDB" id="A0A1L4CWV3"/>
<dbReference type="EMBL" id="CP017834">
    <property type="protein sequence ID" value="APJ02433.1"/>
    <property type="molecule type" value="Genomic_DNA"/>
</dbReference>
<evidence type="ECO:0000313" key="1">
    <source>
        <dbReference type="EMBL" id="APJ02433.1"/>
    </source>
</evidence>
<dbReference type="STRING" id="1915309.AXG55_00160"/>
<dbReference type="RefSeq" id="WP_148696133.1">
    <property type="nucleotide sequence ID" value="NZ_CP017834.1"/>
</dbReference>
<protein>
    <recommendedName>
        <fullName evidence="3">DUF3015 domain-containing protein</fullName>
    </recommendedName>
</protein>
<gene>
    <name evidence="1" type="ORF">AXG55_00160</name>
</gene>
<keyword evidence="2" id="KW-1185">Reference proteome</keyword>
<dbReference type="OrthoDB" id="9784732at2"/>